<dbReference type="InParanoid" id="A0A401GL25"/>
<dbReference type="EMBL" id="BFAD01000004">
    <property type="protein sequence ID" value="GBE82873.1"/>
    <property type="molecule type" value="Genomic_DNA"/>
</dbReference>
<reference evidence="2 3" key="1">
    <citation type="journal article" date="2018" name="Sci. Rep.">
        <title>Genome sequence of the cauliflower mushroom Sparassis crispa (Hanabiratake) and its association with beneficial usage.</title>
        <authorList>
            <person name="Kiyama R."/>
            <person name="Furutani Y."/>
            <person name="Kawaguchi K."/>
            <person name="Nakanishi T."/>
        </authorList>
    </citation>
    <scope>NUCLEOTIDE SEQUENCE [LARGE SCALE GENOMIC DNA]</scope>
</reference>
<dbReference type="Proteomes" id="UP000287166">
    <property type="component" value="Unassembled WGS sequence"/>
</dbReference>
<accession>A0A401GL25</accession>
<dbReference type="GeneID" id="38779790"/>
<dbReference type="AlphaFoldDB" id="A0A401GL25"/>
<feature type="region of interest" description="Disordered" evidence="1">
    <location>
        <begin position="84"/>
        <end position="182"/>
    </location>
</feature>
<feature type="compositionally biased region" description="Basic and acidic residues" evidence="1">
    <location>
        <begin position="54"/>
        <end position="70"/>
    </location>
</feature>
<feature type="compositionally biased region" description="Basic and acidic residues" evidence="1">
    <location>
        <begin position="146"/>
        <end position="170"/>
    </location>
</feature>
<sequence length="182" mass="20474">MSRRAKGRFIIDLDDDVQFIMKQAKQTSRGVRYIDHPLDMSPTPRPAKATLSRQNDEKKPKKPKHFLENKDDALELARSVVAVQEDKSHEKVEKQHRHVEAKASTKSERKSANEGSSKARLKQVKAALTAEAIHAKREKAKLRRNTRVDGLHSAKDGASKPHVRSADDAASRPTARKRVSFA</sequence>
<name>A0A401GL25_9APHY</name>
<comment type="caution">
    <text evidence="2">The sequence shown here is derived from an EMBL/GenBank/DDBJ whole genome shotgun (WGS) entry which is preliminary data.</text>
</comment>
<gene>
    <name evidence="2" type="ORF">SCP_0412600</name>
</gene>
<organism evidence="2 3">
    <name type="scientific">Sparassis crispa</name>
    <dbReference type="NCBI Taxonomy" id="139825"/>
    <lineage>
        <taxon>Eukaryota</taxon>
        <taxon>Fungi</taxon>
        <taxon>Dikarya</taxon>
        <taxon>Basidiomycota</taxon>
        <taxon>Agaricomycotina</taxon>
        <taxon>Agaricomycetes</taxon>
        <taxon>Polyporales</taxon>
        <taxon>Sparassidaceae</taxon>
        <taxon>Sparassis</taxon>
    </lineage>
</organism>
<feature type="compositionally biased region" description="Basic residues" evidence="1">
    <location>
        <begin position="136"/>
        <end position="145"/>
    </location>
</feature>
<evidence type="ECO:0000313" key="2">
    <source>
        <dbReference type="EMBL" id="GBE82873.1"/>
    </source>
</evidence>
<protein>
    <submittedName>
        <fullName evidence="2">Uncharacterized protein</fullName>
    </submittedName>
</protein>
<evidence type="ECO:0000313" key="3">
    <source>
        <dbReference type="Proteomes" id="UP000287166"/>
    </source>
</evidence>
<keyword evidence="3" id="KW-1185">Reference proteome</keyword>
<dbReference type="RefSeq" id="XP_027613786.1">
    <property type="nucleotide sequence ID" value="XM_027757985.1"/>
</dbReference>
<feature type="region of interest" description="Disordered" evidence="1">
    <location>
        <begin position="25"/>
        <end position="70"/>
    </location>
</feature>
<feature type="compositionally biased region" description="Basic and acidic residues" evidence="1">
    <location>
        <begin position="84"/>
        <end position="112"/>
    </location>
</feature>
<dbReference type="OrthoDB" id="2754176at2759"/>
<proteinExistence type="predicted"/>
<evidence type="ECO:0000256" key="1">
    <source>
        <dbReference type="SAM" id="MobiDB-lite"/>
    </source>
</evidence>